<evidence type="ECO:0000313" key="2">
    <source>
        <dbReference type="Proteomes" id="UP000765509"/>
    </source>
</evidence>
<sequence>PPQDETTMPATISSLTTPAFPSPLLTILVLPPRPQVMPPTPPSHPLTPPHTCHLPFLRLWSAFLTCLQHCLPSLRLYSALPTCL</sequence>
<dbReference type="AlphaFoldDB" id="A0A9Q3JEW0"/>
<feature type="non-terminal residue" evidence="1">
    <location>
        <position position="1"/>
    </location>
</feature>
<organism evidence="1 2">
    <name type="scientific">Austropuccinia psidii MF-1</name>
    <dbReference type="NCBI Taxonomy" id="1389203"/>
    <lineage>
        <taxon>Eukaryota</taxon>
        <taxon>Fungi</taxon>
        <taxon>Dikarya</taxon>
        <taxon>Basidiomycota</taxon>
        <taxon>Pucciniomycotina</taxon>
        <taxon>Pucciniomycetes</taxon>
        <taxon>Pucciniales</taxon>
        <taxon>Sphaerophragmiaceae</taxon>
        <taxon>Austropuccinia</taxon>
    </lineage>
</organism>
<keyword evidence="2" id="KW-1185">Reference proteome</keyword>
<gene>
    <name evidence="1" type="ORF">O181_100080</name>
</gene>
<dbReference type="EMBL" id="AVOT02069468">
    <property type="protein sequence ID" value="MBW0560365.1"/>
    <property type="molecule type" value="Genomic_DNA"/>
</dbReference>
<accession>A0A9Q3JEW0</accession>
<dbReference type="Proteomes" id="UP000765509">
    <property type="component" value="Unassembled WGS sequence"/>
</dbReference>
<comment type="caution">
    <text evidence="1">The sequence shown here is derived from an EMBL/GenBank/DDBJ whole genome shotgun (WGS) entry which is preliminary data.</text>
</comment>
<reference evidence="1" key="1">
    <citation type="submission" date="2021-03" db="EMBL/GenBank/DDBJ databases">
        <title>Draft genome sequence of rust myrtle Austropuccinia psidii MF-1, a brazilian biotype.</title>
        <authorList>
            <person name="Quecine M.C."/>
            <person name="Pachon D.M.R."/>
            <person name="Bonatelli M.L."/>
            <person name="Correr F.H."/>
            <person name="Franceschini L.M."/>
            <person name="Leite T.F."/>
            <person name="Margarido G.R.A."/>
            <person name="Almeida C.A."/>
            <person name="Ferrarezi J.A."/>
            <person name="Labate C.A."/>
        </authorList>
    </citation>
    <scope>NUCLEOTIDE SEQUENCE</scope>
    <source>
        <strain evidence="1">MF-1</strain>
    </source>
</reference>
<name>A0A9Q3JEW0_9BASI</name>
<protein>
    <submittedName>
        <fullName evidence="1">Uncharacterized protein</fullName>
    </submittedName>
</protein>
<proteinExistence type="predicted"/>
<evidence type="ECO:0000313" key="1">
    <source>
        <dbReference type="EMBL" id="MBW0560365.1"/>
    </source>
</evidence>